<dbReference type="RefSeq" id="XP_017890095.1">
    <property type="nucleotide sequence ID" value="XM_018034606.2"/>
</dbReference>
<evidence type="ECO:0000256" key="13">
    <source>
        <dbReference type="PIRSR" id="PIRSR602401-1"/>
    </source>
</evidence>
<evidence type="ECO:0000256" key="10">
    <source>
        <dbReference type="ARBA" id="ARBA00023004"/>
    </source>
</evidence>
<dbReference type="InterPro" id="IPR050476">
    <property type="entry name" value="Insect_CytP450_Detox"/>
</dbReference>
<keyword evidence="12" id="KW-0472">Membrane</keyword>
<keyword evidence="9 14" id="KW-0560">Oxidoreductase</keyword>
<dbReference type="KEGG" id="ccal:108630982"/>
<evidence type="ECO:0000256" key="8">
    <source>
        <dbReference type="ARBA" id="ARBA00022848"/>
    </source>
</evidence>
<comment type="subcellular location">
    <subcellularLocation>
        <location evidence="3">Endoplasmic reticulum membrane</location>
        <topology evidence="3">Peripheral membrane protein</topology>
    </subcellularLocation>
    <subcellularLocation>
        <location evidence="2">Microsome membrane</location>
        <topology evidence="2">Peripheral membrane protein</topology>
    </subcellularLocation>
</comment>
<keyword evidence="15" id="KW-1185">Reference proteome</keyword>
<evidence type="ECO:0000256" key="6">
    <source>
        <dbReference type="ARBA" id="ARBA00022723"/>
    </source>
</evidence>
<comment type="cofactor">
    <cofactor evidence="1 13">
        <name>heme</name>
        <dbReference type="ChEBI" id="CHEBI:30413"/>
    </cofactor>
</comment>
<dbReference type="InterPro" id="IPR017972">
    <property type="entry name" value="Cyt_P450_CS"/>
</dbReference>
<dbReference type="GO" id="GO:0005506">
    <property type="term" value="F:iron ion binding"/>
    <property type="evidence" value="ECO:0007669"/>
    <property type="project" value="InterPro"/>
</dbReference>
<evidence type="ECO:0000256" key="4">
    <source>
        <dbReference type="ARBA" id="ARBA00010617"/>
    </source>
</evidence>
<evidence type="ECO:0000256" key="9">
    <source>
        <dbReference type="ARBA" id="ARBA00023002"/>
    </source>
</evidence>
<dbReference type="InterPro" id="IPR002401">
    <property type="entry name" value="Cyt_P450_E_grp-I"/>
</dbReference>
<keyword evidence="7" id="KW-0256">Endoplasmic reticulum</keyword>
<keyword evidence="6 13" id="KW-0479">Metal-binding</keyword>
<dbReference type="GO" id="GO:0005789">
    <property type="term" value="C:endoplasmic reticulum membrane"/>
    <property type="evidence" value="ECO:0007669"/>
    <property type="project" value="UniProtKB-SubCell"/>
</dbReference>
<evidence type="ECO:0000256" key="14">
    <source>
        <dbReference type="RuleBase" id="RU000461"/>
    </source>
</evidence>
<dbReference type="InterPro" id="IPR001128">
    <property type="entry name" value="Cyt_P450"/>
</dbReference>
<name>A0AAJ7JDF2_9HYME</name>
<evidence type="ECO:0000256" key="1">
    <source>
        <dbReference type="ARBA" id="ARBA00001971"/>
    </source>
</evidence>
<keyword evidence="10 13" id="KW-0408">Iron</keyword>
<reference evidence="16" key="1">
    <citation type="submission" date="2025-08" db="UniProtKB">
        <authorList>
            <consortium name="RefSeq"/>
        </authorList>
    </citation>
    <scope>IDENTIFICATION</scope>
    <source>
        <tissue evidence="16">Whole body</tissue>
    </source>
</reference>
<dbReference type="Pfam" id="PF00067">
    <property type="entry name" value="p450"/>
    <property type="match status" value="1"/>
</dbReference>
<dbReference type="AlphaFoldDB" id="A0AAJ7JDF2"/>
<evidence type="ECO:0000256" key="7">
    <source>
        <dbReference type="ARBA" id="ARBA00022824"/>
    </source>
</evidence>
<protein>
    <submittedName>
        <fullName evidence="16">Cytochrome P450 6a2-like</fullName>
    </submittedName>
</protein>
<organism evidence="15 16">
    <name type="scientific">Ceratina calcarata</name>
    <dbReference type="NCBI Taxonomy" id="156304"/>
    <lineage>
        <taxon>Eukaryota</taxon>
        <taxon>Metazoa</taxon>
        <taxon>Ecdysozoa</taxon>
        <taxon>Arthropoda</taxon>
        <taxon>Hexapoda</taxon>
        <taxon>Insecta</taxon>
        <taxon>Pterygota</taxon>
        <taxon>Neoptera</taxon>
        <taxon>Endopterygota</taxon>
        <taxon>Hymenoptera</taxon>
        <taxon>Apocrita</taxon>
        <taxon>Aculeata</taxon>
        <taxon>Apoidea</taxon>
        <taxon>Anthophila</taxon>
        <taxon>Apidae</taxon>
        <taxon>Ceratina</taxon>
        <taxon>Zadontomerus</taxon>
    </lineage>
</organism>
<proteinExistence type="inferred from homology"/>
<evidence type="ECO:0000256" key="5">
    <source>
        <dbReference type="ARBA" id="ARBA00022617"/>
    </source>
</evidence>
<evidence type="ECO:0000256" key="3">
    <source>
        <dbReference type="ARBA" id="ARBA00004406"/>
    </source>
</evidence>
<evidence type="ECO:0000313" key="15">
    <source>
        <dbReference type="Proteomes" id="UP000694925"/>
    </source>
</evidence>
<dbReference type="PANTHER" id="PTHR24292:SF104">
    <property type="entry name" value="CYTOCHROME P450 308A1-RELATED"/>
    <property type="match status" value="1"/>
</dbReference>
<dbReference type="PRINTS" id="PR00463">
    <property type="entry name" value="EP450I"/>
</dbReference>
<dbReference type="GO" id="GO:0004497">
    <property type="term" value="F:monooxygenase activity"/>
    <property type="evidence" value="ECO:0007669"/>
    <property type="project" value="UniProtKB-KW"/>
</dbReference>
<dbReference type="PANTHER" id="PTHR24292">
    <property type="entry name" value="CYTOCHROME P450"/>
    <property type="match status" value="1"/>
</dbReference>
<dbReference type="SUPFAM" id="SSF48264">
    <property type="entry name" value="Cytochrome P450"/>
    <property type="match status" value="1"/>
</dbReference>
<gene>
    <name evidence="16" type="primary">LOC108630982</name>
</gene>
<dbReference type="Gene3D" id="1.10.630.10">
    <property type="entry name" value="Cytochrome P450"/>
    <property type="match status" value="1"/>
</dbReference>
<dbReference type="Proteomes" id="UP000694925">
    <property type="component" value="Unplaced"/>
</dbReference>
<evidence type="ECO:0000256" key="11">
    <source>
        <dbReference type="ARBA" id="ARBA00023033"/>
    </source>
</evidence>
<keyword evidence="5 13" id="KW-0349">Heme</keyword>
<feature type="binding site" description="axial binding residue" evidence="13">
    <location>
        <position position="446"/>
    </location>
    <ligand>
        <name>heme</name>
        <dbReference type="ChEBI" id="CHEBI:30413"/>
    </ligand>
    <ligandPart>
        <name>Fe</name>
        <dbReference type="ChEBI" id="CHEBI:18248"/>
    </ligandPart>
</feature>
<keyword evidence="8" id="KW-0492">Microsome</keyword>
<dbReference type="CDD" id="cd11056">
    <property type="entry name" value="CYP6-like"/>
    <property type="match status" value="1"/>
</dbReference>
<comment type="similarity">
    <text evidence="4 14">Belongs to the cytochrome P450 family.</text>
</comment>
<dbReference type="FunFam" id="1.10.630.10:FF:000182">
    <property type="entry name" value="Cytochrome P450 3A4"/>
    <property type="match status" value="1"/>
</dbReference>
<dbReference type="PROSITE" id="PS00086">
    <property type="entry name" value="CYTOCHROME_P450"/>
    <property type="match status" value="1"/>
</dbReference>
<dbReference type="GeneID" id="108630982"/>
<evidence type="ECO:0000256" key="12">
    <source>
        <dbReference type="ARBA" id="ARBA00023136"/>
    </source>
</evidence>
<keyword evidence="11 14" id="KW-0503">Monooxygenase</keyword>
<accession>A0AAJ7JDF2</accession>
<dbReference type="GO" id="GO:0020037">
    <property type="term" value="F:heme binding"/>
    <property type="evidence" value="ECO:0007669"/>
    <property type="project" value="InterPro"/>
</dbReference>
<dbReference type="InterPro" id="IPR036396">
    <property type="entry name" value="Cyt_P450_sf"/>
</dbReference>
<evidence type="ECO:0000313" key="16">
    <source>
        <dbReference type="RefSeq" id="XP_017890095.1"/>
    </source>
</evidence>
<sequence>MASALLSLILGALILLCPYLYLQYTYWKRKGIPTAAGCYPFVGHMLPVLAMRKNFPELMRKIYNDHKNSSMVGLYKAMKPILVIREPQLVKTVLQTNFSNFHDNAIEIIPEIDPLVAKNPFVSYGETWSIGRKRLTYAFSSSRLKSLFITVDGVCKKFQDYLNRRLSLNGKYEVELKYLFSKFTGEVIANAGLGIEGLCFEDKDNPMAFDQIGHSIYTPNFIEGFFITFLSLFPNWNRLARVKFVPKELEEIFKTIVQKNLESRRKESAPRNDFLQLMMDLEKSGEKLDLEAVTAHAFSFYNDGYQSSSITLVYIGYHLAANQDVQDRVRNEVKTVIEKHGGVLTYEGLKEMTYMDQVISESQRCSVGVGTMHKLCTEQFHLEGSDGLKYHAKPGTEIIIPVYALQTDPKYWPDPETFDPERFSEEGKKNNEKYTFLPFGEGPRMCVGMRMALLQMKACVATLLKDYKIELSPKTKLPLKISPVFFTPLPVGGLWVNITKL</sequence>
<dbReference type="GO" id="GO:0016705">
    <property type="term" value="F:oxidoreductase activity, acting on paired donors, with incorporation or reduction of molecular oxygen"/>
    <property type="evidence" value="ECO:0007669"/>
    <property type="project" value="InterPro"/>
</dbReference>
<evidence type="ECO:0000256" key="2">
    <source>
        <dbReference type="ARBA" id="ARBA00004174"/>
    </source>
</evidence>